<sequence>MCRTILEVGIPTVVCLPRRLTVGCSCQSPLQMVINVRGKGKAALKMPELAKEDAVTRAKTVITSLYHQQTARYMAEARRENWNRDSRSFITSIFNQVPGMQPAFNLPGDTITSPGMPVLRPTDSPLKSPLRSPMSPNKSMLKSPLSTKRANQSNPESRGKKFLKST</sequence>
<proteinExistence type="predicted"/>
<reference evidence="2 3" key="1">
    <citation type="submission" date="2016-04" db="EMBL/GenBank/DDBJ databases">
        <title>A degradative enzymes factory behind the ericoid mycorrhizal symbiosis.</title>
        <authorList>
            <consortium name="DOE Joint Genome Institute"/>
            <person name="Martino E."/>
            <person name="Morin E."/>
            <person name="Grelet G."/>
            <person name="Kuo A."/>
            <person name="Kohler A."/>
            <person name="Daghino S."/>
            <person name="Barry K."/>
            <person name="Choi C."/>
            <person name="Cichocki N."/>
            <person name="Clum A."/>
            <person name="Copeland A."/>
            <person name="Hainaut M."/>
            <person name="Haridas S."/>
            <person name="Labutti K."/>
            <person name="Lindquist E."/>
            <person name="Lipzen A."/>
            <person name="Khouja H.-R."/>
            <person name="Murat C."/>
            <person name="Ohm R."/>
            <person name="Olson A."/>
            <person name="Spatafora J."/>
            <person name="Veneault-Fourrey C."/>
            <person name="Henrissat B."/>
            <person name="Grigoriev I."/>
            <person name="Martin F."/>
            <person name="Perotto S."/>
        </authorList>
    </citation>
    <scope>NUCLEOTIDE SEQUENCE [LARGE SCALE GENOMIC DNA]</scope>
    <source>
        <strain evidence="2 3">F</strain>
    </source>
</reference>
<keyword evidence="3" id="KW-1185">Reference proteome</keyword>
<evidence type="ECO:0000313" key="2">
    <source>
        <dbReference type="EMBL" id="PMD48376.1"/>
    </source>
</evidence>
<accession>A0A2J6SC86</accession>
<feature type="region of interest" description="Disordered" evidence="1">
    <location>
        <begin position="107"/>
        <end position="166"/>
    </location>
</feature>
<evidence type="ECO:0000256" key="1">
    <source>
        <dbReference type="SAM" id="MobiDB-lite"/>
    </source>
</evidence>
<name>A0A2J6SC86_HYAVF</name>
<protein>
    <submittedName>
        <fullName evidence="2">Uncharacterized protein</fullName>
    </submittedName>
</protein>
<dbReference type="Proteomes" id="UP000235786">
    <property type="component" value="Unassembled WGS sequence"/>
</dbReference>
<gene>
    <name evidence="2" type="ORF">L207DRAFT_627115</name>
</gene>
<organism evidence="2 3">
    <name type="scientific">Hyaloscypha variabilis (strain UAMH 11265 / GT02V1 / F)</name>
    <name type="common">Meliniomyces variabilis</name>
    <dbReference type="NCBI Taxonomy" id="1149755"/>
    <lineage>
        <taxon>Eukaryota</taxon>
        <taxon>Fungi</taxon>
        <taxon>Dikarya</taxon>
        <taxon>Ascomycota</taxon>
        <taxon>Pezizomycotina</taxon>
        <taxon>Leotiomycetes</taxon>
        <taxon>Helotiales</taxon>
        <taxon>Hyaloscyphaceae</taxon>
        <taxon>Hyaloscypha</taxon>
        <taxon>Hyaloscypha variabilis</taxon>
    </lineage>
</organism>
<feature type="compositionally biased region" description="Polar residues" evidence="1">
    <location>
        <begin position="134"/>
        <end position="156"/>
    </location>
</feature>
<evidence type="ECO:0000313" key="3">
    <source>
        <dbReference type="Proteomes" id="UP000235786"/>
    </source>
</evidence>
<dbReference type="EMBL" id="KZ613937">
    <property type="protein sequence ID" value="PMD48376.1"/>
    <property type="molecule type" value="Genomic_DNA"/>
</dbReference>
<dbReference type="OrthoDB" id="10597065at2759"/>
<dbReference type="AlphaFoldDB" id="A0A2J6SC86"/>